<proteinExistence type="predicted"/>
<sequence length="417" mass="43842">MTQTVPPVDARSPERLEYHRLYRGQAEFRWWKGLVAAVLSAVFILVASSSVLLVFAIVEQLTTGQPLRAESAVALDAADPMALLQNLTLIAIWTPCILLALWVSGIKPVGRIHSVSFGLRWRWMLSCLVPAFGATAVMMLIGAVIIPAIIGEPLVAPSTPAVLLAQSLLVIVIVVPLQAAAEEYVFRGLLAQLIGAWIPWRTAGLVLALVAPTLVFALAHNYDIWGLLDVAIFGITAAWVTWRTGGLEAAIVLHAVNNVVLFAVMSTGANGSTSVQTETGGPIILIGTAAMMVTFALWIDRLRRNNDLATTAAPSAPAQRRISAFAALAGGLPLGDAQTARNDSAAATSDSQTARNDSTATSNDSQPASLDSPASGRVDPVDDPTEAGSGRGTSAATSDLPAHPPTDDDPNRTARNS</sequence>
<feature type="compositionally biased region" description="Basic and acidic residues" evidence="1">
    <location>
        <begin position="405"/>
        <end position="417"/>
    </location>
</feature>
<dbReference type="GO" id="GO:0080120">
    <property type="term" value="P:CAAX-box protein maturation"/>
    <property type="evidence" value="ECO:0007669"/>
    <property type="project" value="UniProtKB-ARBA"/>
</dbReference>
<keyword evidence="2" id="KW-0472">Membrane</keyword>
<feature type="transmembrane region" description="Helical" evidence="2">
    <location>
        <begin position="162"/>
        <end position="181"/>
    </location>
</feature>
<evidence type="ECO:0000313" key="5">
    <source>
        <dbReference type="Proteomes" id="UP000541033"/>
    </source>
</evidence>
<dbReference type="GO" id="GO:0006508">
    <property type="term" value="P:proteolysis"/>
    <property type="evidence" value="ECO:0007669"/>
    <property type="project" value="UniProtKB-KW"/>
</dbReference>
<dbReference type="PANTHER" id="PTHR36435:SF1">
    <property type="entry name" value="CAAX AMINO TERMINAL PROTEASE FAMILY PROTEIN"/>
    <property type="match status" value="1"/>
</dbReference>
<evidence type="ECO:0000256" key="2">
    <source>
        <dbReference type="SAM" id="Phobius"/>
    </source>
</evidence>
<dbReference type="Pfam" id="PF02517">
    <property type="entry name" value="Rce1-like"/>
    <property type="match status" value="1"/>
</dbReference>
<dbReference type="EMBL" id="JAAMOX010000002">
    <property type="protein sequence ID" value="NIH54890.1"/>
    <property type="molecule type" value="Genomic_DNA"/>
</dbReference>
<dbReference type="InterPro" id="IPR052710">
    <property type="entry name" value="CAAX_protease"/>
</dbReference>
<keyword evidence="4" id="KW-0645">Protease</keyword>
<protein>
    <submittedName>
        <fullName evidence="4">Membrane protease YdiL (CAAX protease family)</fullName>
    </submittedName>
</protein>
<dbReference type="GO" id="GO:0004175">
    <property type="term" value="F:endopeptidase activity"/>
    <property type="evidence" value="ECO:0007669"/>
    <property type="project" value="UniProtKB-ARBA"/>
</dbReference>
<feature type="compositionally biased region" description="Low complexity" evidence="1">
    <location>
        <begin position="338"/>
        <end position="354"/>
    </location>
</feature>
<gene>
    <name evidence="4" type="ORF">FHX76_002786</name>
</gene>
<evidence type="ECO:0000256" key="1">
    <source>
        <dbReference type="SAM" id="MobiDB-lite"/>
    </source>
</evidence>
<keyword evidence="2" id="KW-0812">Transmembrane</keyword>
<feature type="transmembrane region" description="Helical" evidence="2">
    <location>
        <begin position="224"/>
        <end position="242"/>
    </location>
</feature>
<feature type="domain" description="CAAX prenyl protease 2/Lysostaphin resistance protein A-like" evidence="3">
    <location>
        <begin position="166"/>
        <end position="260"/>
    </location>
</feature>
<keyword evidence="5" id="KW-1185">Reference proteome</keyword>
<dbReference type="Proteomes" id="UP000541033">
    <property type="component" value="Unassembled WGS sequence"/>
</dbReference>
<reference evidence="4 5" key="1">
    <citation type="submission" date="2020-02" db="EMBL/GenBank/DDBJ databases">
        <title>Sequencing the genomes of 1000 actinobacteria strains.</title>
        <authorList>
            <person name="Klenk H.-P."/>
        </authorList>
    </citation>
    <scope>NUCLEOTIDE SEQUENCE [LARGE SCALE GENOMIC DNA]</scope>
    <source>
        <strain evidence="4 5">DSM 27960</strain>
    </source>
</reference>
<comment type="caution">
    <text evidence="4">The sequence shown here is derived from an EMBL/GenBank/DDBJ whole genome shotgun (WGS) entry which is preliminary data.</text>
</comment>
<feature type="transmembrane region" description="Helical" evidence="2">
    <location>
        <begin position="249"/>
        <end position="269"/>
    </location>
</feature>
<feature type="transmembrane region" description="Helical" evidence="2">
    <location>
        <begin position="83"/>
        <end position="103"/>
    </location>
</feature>
<feature type="transmembrane region" description="Helical" evidence="2">
    <location>
        <begin position="123"/>
        <end position="150"/>
    </location>
</feature>
<feature type="region of interest" description="Disordered" evidence="1">
    <location>
        <begin position="338"/>
        <end position="417"/>
    </location>
</feature>
<name>A0A7X5R3Z8_9MICO</name>
<feature type="transmembrane region" description="Helical" evidence="2">
    <location>
        <begin position="193"/>
        <end position="218"/>
    </location>
</feature>
<keyword evidence="4" id="KW-0378">Hydrolase</keyword>
<organism evidence="4 5">
    <name type="scientific">Lysinibacter cavernae</name>
    <dbReference type="NCBI Taxonomy" id="1640652"/>
    <lineage>
        <taxon>Bacteria</taxon>
        <taxon>Bacillati</taxon>
        <taxon>Actinomycetota</taxon>
        <taxon>Actinomycetes</taxon>
        <taxon>Micrococcales</taxon>
        <taxon>Microbacteriaceae</taxon>
        <taxon>Lysinibacter</taxon>
    </lineage>
</organism>
<feature type="transmembrane region" description="Helical" evidence="2">
    <location>
        <begin position="33"/>
        <end position="58"/>
    </location>
</feature>
<evidence type="ECO:0000259" key="3">
    <source>
        <dbReference type="Pfam" id="PF02517"/>
    </source>
</evidence>
<dbReference type="PANTHER" id="PTHR36435">
    <property type="entry name" value="SLR1288 PROTEIN"/>
    <property type="match status" value="1"/>
</dbReference>
<dbReference type="RefSeq" id="WP_167151508.1">
    <property type="nucleotide sequence ID" value="NZ_JAAMOX010000002.1"/>
</dbReference>
<feature type="compositionally biased region" description="Polar residues" evidence="1">
    <location>
        <begin position="355"/>
        <end position="369"/>
    </location>
</feature>
<feature type="transmembrane region" description="Helical" evidence="2">
    <location>
        <begin position="281"/>
        <end position="299"/>
    </location>
</feature>
<dbReference type="InterPro" id="IPR003675">
    <property type="entry name" value="Rce1/LyrA-like_dom"/>
</dbReference>
<accession>A0A7X5R3Z8</accession>
<evidence type="ECO:0000313" key="4">
    <source>
        <dbReference type="EMBL" id="NIH54890.1"/>
    </source>
</evidence>
<dbReference type="AlphaFoldDB" id="A0A7X5R3Z8"/>
<keyword evidence="2" id="KW-1133">Transmembrane helix</keyword>